<keyword evidence="1" id="KW-1133">Transmembrane helix</keyword>
<protein>
    <recommendedName>
        <fullName evidence="4">Transcription factor</fullName>
    </recommendedName>
</protein>
<evidence type="ECO:0008006" key="4">
    <source>
        <dbReference type="Google" id="ProtNLM"/>
    </source>
</evidence>
<feature type="transmembrane region" description="Helical" evidence="1">
    <location>
        <begin position="338"/>
        <end position="357"/>
    </location>
</feature>
<keyword evidence="3" id="KW-1185">Reference proteome</keyword>
<evidence type="ECO:0000313" key="3">
    <source>
        <dbReference type="Proteomes" id="UP001140510"/>
    </source>
</evidence>
<dbReference type="Proteomes" id="UP001140510">
    <property type="component" value="Unassembled WGS sequence"/>
</dbReference>
<dbReference type="Pfam" id="PF11951">
    <property type="entry name" value="Fungal_trans_2"/>
    <property type="match status" value="1"/>
</dbReference>
<accession>A0A9W8ZC53</accession>
<dbReference type="OrthoDB" id="3546279at2759"/>
<sequence length="467" mass="52802">MDHACHTHSKRNIFHERYVPDGASECRVHKQETSSQVSRRLLNIPPTDVAVDEDLDFNDTSTLMTSWLVPAVQTTSGTISKLNSELLHHYRTFTWQTLTPRDDHTVVSVHRDSVPRLSLSHNYLYYALLSIAAAHSNTLAPSMQAAQIALVYRQKTFAEYSRALQNITADNYESVLVTGILLMSLVPPPDSDTTDEDTHLVWMDSVLKMSEGLRILASLRWAAGIEKLSVYPLICRELRILPPPPVFHTTDSRYLYTQVAAVGTTPDHPNPPSTYYLQHSAGSPVFLPPPLMELLASFDHANSGSGPLDMYVGTLYPVLHTFSPIFLSLYYYHLNPDFFVRVFVFCSFLLPEFLLLVKNREPRALVLIAWWWALAGLAPRGWWVGRSVEKVIEAIGRVVLKRGDLVTQRAYEGVKHVILILEREGNEAAAKSIFEGWEGVDWDDGPFKAGEWEASLLRDWNTELFRG</sequence>
<dbReference type="PANTHER" id="PTHR47657">
    <property type="entry name" value="STEROL REGULATORY ELEMENT-BINDING PROTEIN ECM22"/>
    <property type="match status" value="1"/>
</dbReference>
<dbReference type="AlphaFoldDB" id="A0A9W8ZC53"/>
<comment type="caution">
    <text evidence="2">The sequence shown here is derived from an EMBL/GenBank/DDBJ whole genome shotgun (WGS) entry which is preliminary data.</text>
</comment>
<dbReference type="GO" id="GO:0000981">
    <property type="term" value="F:DNA-binding transcription factor activity, RNA polymerase II-specific"/>
    <property type="evidence" value="ECO:0007669"/>
    <property type="project" value="TreeGrafter"/>
</dbReference>
<reference evidence="2" key="1">
    <citation type="submission" date="2022-10" db="EMBL/GenBank/DDBJ databases">
        <title>Tapping the CABI collections for fungal endophytes: first genome assemblies for Collariella, Neodidymelliopsis, Ascochyta clinopodiicola, Didymella pomorum, Didymosphaeria variabile, Neocosmospora piperis and Neocucurbitaria cava.</title>
        <authorList>
            <person name="Hill R."/>
        </authorList>
    </citation>
    <scope>NUCLEOTIDE SEQUENCE</scope>
    <source>
        <strain evidence="2">IMI 355091</strain>
    </source>
</reference>
<dbReference type="InterPro" id="IPR052400">
    <property type="entry name" value="Zn2-C6_fungal_TF"/>
</dbReference>
<keyword evidence="1" id="KW-0472">Membrane</keyword>
<feature type="transmembrane region" description="Helical" evidence="1">
    <location>
        <begin position="364"/>
        <end position="383"/>
    </location>
</feature>
<feature type="transmembrane region" description="Helical" evidence="1">
    <location>
        <begin position="310"/>
        <end position="332"/>
    </location>
</feature>
<evidence type="ECO:0000313" key="2">
    <source>
        <dbReference type="EMBL" id="KAJ4402609.1"/>
    </source>
</evidence>
<dbReference type="InterPro" id="IPR021858">
    <property type="entry name" value="Fun_TF"/>
</dbReference>
<keyword evidence="1" id="KW-0812">Transmembrane</keyword>
<dbReference type="PANTHER" id="PTHR47657:SF7">
    <property type="entry name" value="STEROL REGULATORY ELEMENT-BINDING PROTEIN ECM22"/>
    <property type="match status" value="1"/>
</dbReference>
<gene>
    <name evidence="2" type="ORF">N0V91_007148</name>
</gene>
<proteinExistence type="predicted"/>
<name>A0A9W8ZC53_9PLEO</name>
<evidence type="ECO:0000256" key="1">
    <source>
        <dbReference type="SAM" id="Phobius"/>
    </source>
</evidence>
<dbReference type="EMBL" id="JAPEVA010000060">
    <property type="protein sequence ID" value="KAJ4402609.1"/>
    <property type="molecule type" value="Genomic_DNA"/>
</dbReference>
<organism evidence="2 3">
    <name type="scientific">Didymella pomorum</name>
    <dbReference type="NCBI Taxonomy" id="749634"/>
    <lineage>
        <taxon>Eukaryota</taxon>
        <taxon>Fungi</taxon>
        <taxon>Dikarya</taxon>
        <taxon>Ascomycota</taxon>
        <taxon>Pezizomycotina</taxon>
        <taxon>Dothideomycetes</taxon>
        <taxon>Pleosporomycetidae</taxon>
        <taxon>Pleosporales</taxon>
        <taxon>Pleosporineae</taxon>
        <taxon>Didymellaceae</taxon>
        <taxon>Didymella</taxon>
    </lineage>
</organism>